<dbReference type="Proteomes" id="UP000266841">
    <property type="component" value="Unassembled WGS sequence"/>
</dbReference>
<name>K0T6W6_THAOC</name>
<sequence length="56" mass="5764">MPKRSSSSSSSEADGLHARKKAKLSKTPTGAALNLDAPVKRPSAKRSAVAVEKSAT</sequence>
<feature type="non-terminal residue" evidence="2">
    <location>
        <position position="56"/>
    </location>
</feature>
<accession>K0T6W6</accession>
<dbReference type="AlphaFoldDB" id="K0T6W6"/>
<feature type="compositionally biased region" description="Low complexity" evidence="1">
    <location>
        <begin position="1"/>
        <end position="11"/>
    </location>
</feature>
<proteinExistence type="predicted"/>
<feature type="region of interest" description="Disordered" evidence="1">
    <location>
        <begin position="1"/>
        <end position="56"/>
    </location>
</feature>
<comment type="caution">
    <text evidence="2">The sequence shown here is derived from an EMBL/GenBank/DDBJ whole genome shotgun (WGS) entry which is preliminary data.</text>
</comment>
<evidence type="ECO:0000313" key="2">
    <source>
        <dbReference type="EMBL" id="EJK69061.1"/>
    </source>
</evidence>
<dbReference type="EMBL" id="AGNL01010495">
    <property type="protein sequence ID" value="EJK69061.1"/>
    <property type="molecule type" value="Genomic_DNA"/>
</dbReference>
<reference evidence="2 3" key="1">
    <citation type="journal article" date="2012" name="Genome Biol.">
        <title>Genome and low-iron response of an oceanic diatom adapted to chronic iron limitation.</title>
        <authorList>
            <person name="Lommer M."/>
            <person name="Specht M."/>
            <person name="Roy A.S."/>
            <person name="Kraemer L."/>
            <person name="Andreson R."/>
            <person name="Gutowska M.A."/>
            <person name="Wolf J."/>
            <person name="Bergner S.V."/>
            <person name="Schilhabel M.B."/>
            <person name="Klostermeier U.C."/>
            <person name="Beiko R.G."/>
            <person name="Rosenstiel P."/>
            <person name="Hippler M."/>
            <person name="Laroche J."/>
        </authorList>
    </citation>
    <scope>NUCLEOTIDE SEQUENCE [LARGE SCALE GENOMIC DNA]</scope>
    <source>
        <strain evidence="2 3">CCMP1005</strain>
    </source>
</reference>
<organism evidence="2 3">
    <name type="scientific">Thalassiosira oceanica</name>
    <name type="common">Marine diatom</name>
    <dbReference type="NCBI Taxonomy" id="159749"/>
    <lineage>
        <taxon>Eukaryota</taxon>
        <taxon>Sar</taxon>
        <taxon>Stramenopiles</taxon>
        <taxon>Ochrophyta</taxon>
        <taxon>Bacillariophyta</taxon>
        <taxon>Coscinodiscophyceae</taxon>
        <taxon>Thalassiosirophycidae</taxon>
        <taxon>Thalassiosirales</taxon>
        <taxon>Thalassiosiraceae</taxon>
        <taxon>Thalassiosira</taxon>
    </lineage>
</organism>
<evidence type="ECO:0000256" key="1">
    <source>
        <dbReference type="SAM" id="MobiDB-lite"/>
    </source>
</evidence>
<gene>
    <name evidence="2" type="ORF">THAOC_09720</name>
</gene>
<keyword evidence="3" id="KW-1185">Reference proteome</keyword>
<protein>
    <submittedName>
        <fullName evidence="2">Uncharacterized protein</fullName>
    </submittedName>
</protein>
<evidence type="ECO:0000313" key="3">
    <source>
        <dbReference type="Proteomes" id="UP000266841"/>
    </source>
</evidence>